<name>A0AAC9NG39_9BURK</name>
<keyword evidence="1" id="KW-0472">Membrane</keyword>
<keyword evidence="1" id="KW-1133">Transmembrane helix</keyword>
<sequence>MNTNTQDKPIPLTLKQKAIEEVKEAFALTLYFGTWFCALSFLAATILDERPIPLSMFGFALIKAAFCAKFLLIGQAIFPIKVKVGHGILRSLLIESLVYLVIVLALNYLEAGVRGLIDGKEFLISMTEFGSSNPLKVVAMSIVYWLIVWPYLVFMGMELALGSEFTSALLFGRKK</sequence>
<feature type="transmembrane region" description="Helical" evidence="1">
    <location>
        <begin position="142"/>
        <end position="171"/>
    </location>
</feature>
<proteinExistence type="predicted"/>
<accession>A0AAC9NG39</accession>
<feature type="transmembrane region" description="Helical" evidence="1">
    <location>
        <begin position="25"/>
        <end position="47"/>
    </location>
</feature>
<organism evidence="2 3">
    <name type="scientific">Polynucleobacter asymbioticus</name>
    <dbReference type="NCBI Taxonomy" id="576611"/>
    <lineage>
        <taxon>Bacteria</taxon>
        <taxon>Pseudomonadati</taxon>
        <taxon>Pseudomonadota</taxon>
        <taxon>Betaproteobacteria</taxon>
        <taxon>Burkholderiales</taxon>
        <taxon>Burkholderiaceae</taxon>
        <taxon>Polynucleobacter</taxon>
    </lineage>
</organism>
<keyword evidence="1" id="KW-0812">Transmembrane</keyword>
<dbReference type="GeneID" id="31481250"/>
<dbReference type="AlphaFoldDB" id="A0AAC9NG39"/>
<evidence type="ECO:0008006" key="4">
    <source>
        <dbReference type="Google" id="ProtNLM"/>
    </source>
</evidence>
<evidence type="ECO:0000313" key="3">
    <source>
        <dbReference type="Proteomes" id="UP000182060"/>
    </source>
</evidence>
<evidence type="ECO:0000256" key="1">
    <source>
        <dbReference type="SAM" id="Phobius"/>
    </source>
</evidence>
<feature type="transmembrane region" description="Helical" evidence="1">
    <location>
        <begin position="92"/>
        <end position="109"/>
    </location>
</feature>
<dbReference type="Proteomes" id="UP000182060">
    <property type="component" value="Chromosome"/>
</dbReference>
<dbReference type="EMBL" id="CP015017">
    <property type="protein sequence ID" value="APC01060.1"/>
    <property type="molecule type" value="Genomic_DNA"/>
</dbReference>
<feature type="transmembrane region" description="Helical" evidence="1">
    <location>
        <begin position="59"/>
        <end position="80"/>
    </location>
</feature>
<reference evidence="2" key="1">
    <citation type="journal article" date="2017" name="Appl. Environ. Microbiol.">
        <title>Microdiversification of a pelagic Polynucleobacter species is mainly driven by acquisition of genomic islands from a partially interspecific gene pool.</title>
        <authorList>
            <person name="Hoetzinger M."/>
            <person name="Hahn M.W."/>
            <person name="Jezberova J."/>
            <person name="Schmidt J."/>
            <person name="Koll U."/>
        </authorList>
    </citation>
    <scope>NUCLEOTIDE SEQUENCE</scope>
    <source>
        <strain evidence="2">MWH-RechtKol4</strain>
    </source>
</reference>
<protein>
    <recommendedName>
        <fullName evidence="4">Transmembrane protein</fullName>
    </recommendedName>
</protein>
<evidence type="ECO:0000313" key="2">
    <source>
        <dbReference type="EMBL" id="APC01060.1"/>
    </source>
</evidence>
<dbReference type="RefSeq" id="WP_011902727.1">
    <property type="nucleotide sequence ID" value="NZ_CP015016.1"/>
</dbReference>
<gene>
    <name evidence="2" type="ORF">AOC25_05215</name>
</gene>